<gene>
    <name evidence="2" type="ORF">WL73_27565</name>
</gene>
<proteinExistence type="predicted"/>
<dbReference type="CDD" id="cd00267">
    <property type="entry name" value="ABC_ATPase"/>
    <property type="match status" value="1"/>
</dbReference>
<dbReference type="Proteomes" id="UP000062998">
    <property type="component" value="Unassembled WGS sequence"/>
</dbReference>
<dbReference type="SUPFAM" id="SSF52540">
    <property type="entry name" value="P-loop containing nucleoside triphosphate hydrolases"/>
    <property type="match status" value="1"/>
</dbReference>
<dbReference type="EMBL" id="LPIX01000103">
    <property type="protein sequence ID" value="KWD93354.1"/>
    <property type="molecule type" value="Genomic_DNA"/>
</dbReference>
<dbReference type="Gene3D" id="3.40.50.300">
    <property type="entry name" value="P-loop containing nucleotide triphosphate hydrolases"/>
    <property type="match status" value="1"/>
</dbReference>
<organism evidence="2 3">
    <name type="scientific">Burkholderia ubonensis</name>
    <dbReference type="NCBI Taxonomy" id="101571"/>
    <lineage>
        <taxon>Bacteria</taxon>
        <taxon>Pseudomonadati</taxon>
        <taxon>Pseudomonadota</taxon>
        <taxon>Betaproteobacteria</taxon>
        <taxon>Burkholderiales</taxon>
        <taxon>Burkholderiaceae</taxon>
        <taxon>Burkholderia</taxon>
        <taxon>Burkholderia cepacia complex</taxon>
    </lineage>
</organism>
<dbReference type="InterPro" id="IPR003959">
    <property type="entry name" value="ATPase_AAA_core"/>
</dbReference>
<name>A0A125G2B4_9BURK</name>
<protein>
    <recommendedName>
        <fullName evidence="1">ATPase AAA-type core domain-containing protein</fullName>
    </recommendedName>
</protein>
<evidence type="ECO:0000313" key="2">
    <source>
        <dbReference type="EMBL" id="KWD93354.1"/>
    </source>
</evidence>
<dbReference type="GO" id="GO:0005524">
    <property type="term" value="F:ATP binding"/>
    <property type="evidence" value="ECO:0007669"/>
    <property type="project" value="InterPro"/>
</dbReference>
<accession>A0A125G2B4</accession>
<dbReference type="PANTHER" id="PTHR43581:SF2">
    <property type="entry name" value="EXCINUCLEASE ATPASE SUBUNIT"/>
    <property type="match status" value="1"/>
</dbReference>
<reference evidence="2 3" key="1">
    <citation type="submission" date="2015-11" db="EMBL/GenBank/DDBJ databases">
        <title>Expanding the genomic diversity of Burkholderia species for the development of highly accurate diagnostics.</title>
        <authorList>
            <person name="Sahl J."/>
            <person name="Keim P."/>
            <person name="Wagner D."/>
        </authorList>
    </citation>
    <scope>NUCLEOTIDE SEQUENCE [LARGE SCALE GENOMIC DNA]</scope>
    <source>
        <strain evidence="2 3">MSMB2167WGS</strain>
    </source>
</reference>
<dbReference type="AlphaFoldDB" id="A0A125G2B4"/>
<sequence length="262" mass="29016">MSANASDKQESIAEVLVKLSREMRRIGENFRWNIFAESIAQILDFDDLVLDAKPNAEGEVREISLYRLWTGGEQASAKARMQVDLAGKLRRKIGNISVPLSSGQQSFVRLAAQLCVYAENGALILMDEPETHLHPNLITGLVAMLDRVLALTGSIAIIATHSAYLVREVPHSQVHIIRLNDASQVVEITKPRLRTFGADVGAISHFVFGDDIVNRLIGQLEAHLGEDADAAEKWLESIEAEVSTEALMALRREIEKRKEQGQ</sequence>
<dbReference type="PANTHER" id="PTHR43581">
    <property type="entry name" value="ATP/GTP PHOSPHATASE"/>
    <property type="match status" value="1"/>
</dbReference>
<feature type="domain" description="ATPase AAA-type core" evidence="1">
    <location>
        <begin position="100"/>
        <end position="166"/>
    </location>
</feature>
<evidence type="ECO:0000259" key="1">
    <source>
        <dbReference type="Pfam" id="PF13304"/>
    </source>
</evidence>
<dbReference type="Pfam" id="PF13304">
    <property type="entry name" value="AAA_21"/>
    <property type="match status" value="1"/>
</dbReference>
<dbReference type="InterPro" id="IPR051396">
    <property type="entry name" value="Bact_Antivir_Def_Nuclease"/>
</dbReference>
<dbReference type="InterPro" id="IPR027417">
    <property type="entry name" value="P-loop_NTPase"/>
</dbReference>
<evidence type="ECO:0000313" key="3">
    <source>
        <dbReference type="Proteomes" id="UP000062998"/>
    </source>
</evidence>
<dbReference type="GO" id="GO:0016887">
    <property type="term" value="F:ATP hydrolysis activity"/>
    <property type="evidence" value="ECO:0007669"/>
    <property type="project" value="InterPro"/>
</dbReference>
<comment type="caution">
    <text evidence="2">The sequence shown here is derived from an EMBL/GenBank/DDBJ whole genome shotgun (WGS) entry which is preliminary data.</text>
</comment>